<sequence>MSSMPFRSSRPDSWTTPQPHTDATMRMMKYGKIQPMHQPTFWERLFGAV</sequence>
<feature type="region of interest" description="Disordered" evidence="1">
    <location>
        <begin position="1"/>
        <end position="21"/>
    </location>
</feature>
<reference evidence="2 3" key="1">
    <citation type="submission" date="2021-07" db="EMBL/GenBank/DDBJ databases">
        <title>Alteriqipengyuania abyssalis NZ-12B nov, sp.nov isolated from deep sea sponge in pacific ocean.</title>
        <authorList>
            <person name="Tareen S."/>
            <person name="Wink J."/>
        </authorList>
    </citation>
    <scope>NUCLEOTIDE SEQUENCE [LARGE SCALE GENOMIC DNA]</scope>
    <source>
        <strain evidence="2 3">NZ-12B</strain>
    </source>
</reference>
<gene>
    <name evidence="2" type="ORF">KYN89_08915</name>
</gene>
<evidence type="ECO:0000313" key="2">
    <source>
        <dbReference type="EMBL" id="MBY8337170.1"/>
    </source>
</evidence>
<dbReference type="EMBL" id="JAHWXP010000002">
    <property type="protein sequence ID" value="MBY8337170.1"/>
    <property type="molecule type" value="Genomic_DNA"/>
</dbReference>
<comment type="caution">
    <text evidence="2">The sequence shown here is derived from an EMBL/GenBank/DDBJ whole genome shotgun (WGS) entry which is preliminary data.</text>
</comment>
<protein>
    <submittedName>
        <fullName evidence="2">Uncharacterized protein</fullName>
    </submittedName>
</protein>
<dbReference type="RefSeq" id="WP_222824722.1">
    <property type="nucleotide sequence ID" value="NZ_JAHWXP010000002.1"/>
</dbReference>
<evidence type="ECO:0000313" key="3">
    <source>
        <dbReference type="Proteomes" id="UP000759298"/>
    </source>
</evidence>
<keyword evidence="3" id="KW-1185">Reference proteome</keyword>
<dbReference type="Proteomes" id="UP000759298">
    <property type="component" value="Unassembled WGS sequence"/>
</dbReference>
<organism evidence="2 3">
    <name type="scientific">Alteriqipengyuania abyssalis</name>
    <dbReference type="NCBI Taxonomy" id="2860200"/>
    <lineage>
        <taxon>Bacteria</taxon>
        <taxon>Pseudomonadati</taxon>
        <taxon>Pseudomonadota</taxon>
        <taxon>Alphaproteobacteria</taxon>
        <taxon>Sphingomonadales</taxon>
        <taxon>Erythrobacteraceae</taxon>
        <taxon>Alteriqipengyuania</taxon>
    </lineage>
</organism>
<accession>A0ABS7PDN2</accession>
<name>A0ABS7PDN2_9SPHN</name>
<evidence type="ECO:0000256" key="1">
    <source>
        <dbReference type="SAM" id="MobiDB-lite"/>
    </source>
</evidence>
<proteinExistence type="predicted"/>